<protein>
    <submittedName>
        <fullName evidence="4">DUF3566 domain-containing protein</fullName>
    </submittedName>
</protein>
<proteinExistence type="predicted"/>
<evidence type="ECO:0000313" key="5">
    <source>
        <dbReference type="Proteomes" id="UP001185863"/>
    </source>
</evidence>
<reference evidence="4" key="1">
    <citation type="submission" date="2023-10" db="EMBL/GenBank/DDBJ databases">
        <title>Development of a sustainable strategy for remediation of hydrocarbon-contaminated territories based on the waste exchange concept.</title>
        <authorList>
            <person name="Krivoruchko A."/>
        </authorList>
    </citation>
    <scope>NUCLEOTIDE SEQUENCE</scope>
    <source>
        <strain evidence="4">IEGM 68</strain>
    </source>
</reference>
<dbReference type="Proteomes" id="UP001185863">
    <property type="component" value="Unassembled WGS sequence"/>
</dbReference>
<organism evidence="4 5">
    <name type="scientific">Rhodococcus oxybenzonivorans</name>
    <dbReference type="NCBI Taxonomy" id="1990687"/>
    <lineage>
        <taxon>Bacteria</taxon>
        <taxon>Bacillati</taxon>
        <taxon>Actinomycetota</taxon>
        <taxon>Actinomycetes</taxon>
        <taxon>Mycobacteriales</taxon>
        <taxon>Nocardiaceae</taxon>
        <taxon>Rhodococcus</taxon>
    </lineage>
</organism>
<feature type="transmembrane region" description="Helical" evidence="2">
    <location>
        <begin position="363"/>
        <end position="386"/>
    </location>
</feature>
<dbReference type="AlphaFoldDB" id="A0AAE4V4H2"/>
<keyword evidence="2" id="KW-1133">Transmembrane helix</keyword>
<feature type="compositionally biased region" description="Low complexity" evidence="1">
    <location>
        <begin position="13"/>
        <end position="22"/>
    </location>
</feature>
<keyword evidence="2" id="KW-0812">Transmembrane</keyword>
<feature type="compositionally biased region" description="Low complexity" evidence="1">
    <location>
        <begin position="58"/>
        <end position="75"/>
    </location>
</feature>
<gene>
    <name evidence="4" type="ORF">R4315_27395</name>
</gene>
<dbReference type="RefSeq" id="WP_317747269.1">
    <property type="nucleotide sequence ID" value="NZ_JAWLUS010000015.1"/>
</dbReference>
<feature type="compositionally biased region" description="Polar residues" evidence="1">
    <location>
        <begin position="23"/>
        <end position="44"/>
    </location>
</feature>
<evidence type="ECO:0000256" key="2">
    <source>
        <dbReference type="SAM" id="Phobius"/>
    </source>
</evidence>
<dbReference type="InterPro" id="IPR021949">
    <property type="entry name" value="DUF3566_TM"/>
</dbReference>
<evidence type="ECO:0000259" key="3">
    <source>
        <dbReference type="Pfam" id="PF12089"/>
    </source>
</evidence>
<sequence length="461" mass="45796">MSTPNQPGGDKPSAGSAGSAASEQHTTRTPENGSARSNPTSGSTPGQAPAGRGPGPAAGPAARPGAAPPQHQGPRTQAPHTQAPQGRPLPPQQGRPAEGAPGRQGPPQQAPADRAAGNQAPARSQPPGNPAPGSTAPADPAGNRAPASGAPVDGAQPVRGSQAPPWQRGMQREPQTNLKRPLQGQPGQPGSQQRPRPDSPSSATAGAGTAAAAAGAPSAPGAQKPSTAAPTTPPGAPTQAVPVQKGPPAAPKGQPAPAQGRPSSAAAAAAGGVTGTAAAAAVSQRESAKAKASAIDGPTRHINRDVLPKDMPDLSEAKHPLPASAATGQQPKVAAAPQRVGEGEALRATVQIRKVDPWSTLKISSVISVSLFFVWMVAVGLLYVVLDGMGVWDRLNNAFTDIVAESSSEGLVTAGQVFGYAAVIGLANMVLFTALATIGAFIYNLCSDLVGGVEVTLADRD</sequence>
<feature type="transmembrane region" description="Helical" evidence="2">
    <location>
        <begin position="417"/>
        <end position="443"/>
    </location>
</feature>
<feature type="compositionally biased region" description="Low complexity" evidence="1">
    <location>
        <begin position="94"/>
        <end position="117"/>
    </location>
</feature>
<dbReference type="EMBL" id="JAWLUP010000142">
    <property type="protein sequence ID" value="MDV7268247.1"/>
    <property type="molecule type" value="Genomic_DNA"/>
</dbReference>
<evidence type="ECO:0000256" key="1">
    <source>
        <dbReference type="SAM" id="MobiDB-lite"/>
    </source>
</evidence>
<keyword evidence="2" id="KW-0472">Membrane</keyword>
<feature type="compositionally biased region" description="Low complexity" evidence="1">
    <location>
        <begin position="237"/>
        <end position="269"/>
    </location>
</feature>
<feature type="compositionally biased region" description="Low complexity" evidence="1">
    <location>
        <begin position="180"/>
        <end position="230"/>
    </location>
</feature>
<evidence type="ECO:0000313" key="4">
    <source>
        <dbReference type="EMBL" id="MDV7268247.1"/>
    </source>
</evidence>
<dbReference type="Pfam" id="PF12089">
    <property type="entry name" value="DUF3566"/>
    <property type="match status" value="1"/>
</dbReference>
<feature type="region of interest" description="Disordered" evidence="1">
    <location>
        <begin position="1"/>
        <end position="269"/>
    </location>
</feature>
<feature type="region of interest" description="Disordered" evidence="1">
    <location>
        <begin position="289"/>
        <end position="335"/>
    </location>
</feature>
<feature type="domain" description="DUF3566" evidence="3">
    <location>
        <begin position="346"/>
        <end position="459"/>
    </location>
</feature>
<comment type="caution">
    <text evidence="4">The sequence shown here is derived from an EMBL/GenBank/DDBJ whole genome shotgun (WGS) entry which is preliminary data.</text>
</comment>
<accession>A0AAE4V4H2</accession>
<name>A0AAE4V4H2_9NOCA</name>
<feature type="compositionally biased region" description="Basic and acidic residues" evidence="1">
    <location>
        <begin position="298"/>
        <end position="319"/>
    </location>
</feature>